<dbReference type="PANTHER" id="PTHR43414">
    <property type="entry name" value="MULTIDRUG RESISTANCE PROTEIN MDTG"/>
    <property type="match status" value="1"/>
</dbReference>
<feature type="transmembrane region" description="Helical" evidence="7">
    <location>
        <begin position="74"/>
        <end position="103"/>
    </location>
</feature>
<keyword evidence="10" id="KW-1185">Reference proteome</keyword>
<evidence type="ECO:0000256" key="6">
    <source>
        <dbReference type="ARBA" id="ARBA00023136"/>
    </source>
</evidence>
<keyword evidence="2" id="KW-0813">Transport</keyword>
<evidence type="ECO:0000256" key="5">
    <source>
        <dbReference type="ARBA" id="ARBA00022989"/>
    </source>
</evidence>
<dbReference type="EMBL" id="BOQT01000006">
    <property type="protein sequence ID" value="GIN20805.1"/>
    <property type="molecule type" value="Genomic_DNA"/>
</dbReference>
<comment type="caution">
    <text evidence="9">The sequence shown here is derived from an EMBL/GenBank/DDBJ whole genome shotgun (WGS) entry which is preliminary data.</text>
</comment>
<evidence type="ECO:0000256" key="3">
    <source>
        <dbReference type="ARBA" id="ARBA00022475"/>
    </source>
</evidence>
<reference evidence="9 10" key="1">
    <citation type="submission" date="2021-03" db="EMBL/GenBank/DDBJ databases">
        <title>Antimicrobial resistance genes in bacteria isolated from Japanese honey, and their potential for conferring macrolide and lincosamide resistance in the American foulbrood pathogen Paenibacillus larvae.</title>
        <authorList>
            <person name="Okamoto M."/>
            <person name="Kumagai M."/>
            <person name="Kanamori H."/>
            <person name="Takamatsu D."/>
        </authorList>
    </citation>
    <scope>NUCLEOTIDE SEQUENCE [LARGE SCALE GENOMIC DNA]</scope>
    <source>
        <strain evidence="9 10">J1TS3</strain>
    </source>
</reference>
<accession>A0ABQ4K6J0</accession>
<dbReference type="InterPro" id="IPR036259">
    <property type="entry name" value="MFS_trans_sf"/>
</dbReference>
<dbReference type="Proteomes" id="UP000680279">
    <property type="component" value="Unassembled WGS sequence"/>
</dbReference>
<feature type="transmembrane region" description="Helical" evidence="7">
    <location>
        <begin position="33"/>
        <end position="54"/>
    </location>
</feature>
<dbReference type="PROSITE" id="PS00216">
    <property type="entry name" value="SUGAR_TRANSPORT_1"/>
    <property type="match status" value="1"/>
</dbReference>
<organism evidence="9 10">
    <name type="scientific">Siminovitchia fordii</name>
    <dbReference type="NCBI Taxonomy" id="254759"/>
    <lineage>
        <taxon>Bacteria</taxon>
        <taxon>Bacillati</taxon>
        <taxon>Bacillota</taxon>
        <taxon>Bacilli</taxon>
        <taxon>Bacillales</taxon>
        <taxon>Bacillaceae</taxon>
        <taxon>Siminovitchia</taxon>
    </lineage>
</organism>
<name>A0ABQ4K6J0_9BACI</name>
<dbReference type="InterPro" id="IPR020846">
    <property type="entry name" value="MFS_dom"/>
</dbReference>
<gene>
    <name evidence="9" type="primary">yitZ</name>
    <name evidence="9" type="ORF">J1TS3_19390</name>
</gene>
<keyword evidence="4 7" id="KW-0812">Transmembrane</keyword>
<feature type="transmembrane region" description="Helical" evidence="7">
    <location>
        <begin position="6"/>
        <end position="26"/>
    </location>
</feature>
<dbReference type="SUPFAM" id="SSF103473">
    <property type="entry name" value="MFS general substrate transporter"/>
    <property type="match status" value="1"/>
</dbReference>
<feature type="transmembrane region" description="Helical" evidence="7">
    <location>
        <begin position="124"/>
        <end position="148"/>
    </location>
</feature>
<keyword evidence="6 7" id="KW-0472">Membrane</keyword>
<feature type="domain" description="Major facilitator superfamily (MFS) profile" evidence="8">
    <location>
        <begin position="1"/>
        <end position="192"/>
    </location>
</feature>
<dbReference type="RefSeq" id="WP_212962912.1">
    <property type="nucleotide sequence ID" value="NZ_BOQT01000006.1"/>
</dbReference>
<feature type="transmembrane region" description="Helical" evidence="7">
    <location>
        <begin position="154"/>
        <end position="171"/>
    </location>
</feature>
<keyword evidence="5 7" id="KW-1133">Transmembrane helix</keyword>
<dbReference type="InterPro" id="IPR005829">
    <property type="entry name" value="Sugar_transporter_CS"/>
</dbReference>
<evidence type="ECO:0000313" key="10">
    <source>
        <dbReference type="Proteomes" id="UP000680279"/>
    </source>
</evidence>
<dbReference type="Pfam" id="PF07690">
    <property type="entry name" value="MFS_1"/>
    <property type="match status" value="1"/>
</dbReference>
<evidence type="ECO:0000259" key="8">
    <source>
        <dbReference type="PROSITE" id="PS50850"/>
    </source>
</evidence>
<sequence>MRWIVLSQSIAILGSSLVFPFYLIFIKEVGGGFLQYGISYGLFTISSAFIHVIVGRLSDRVGRKWFLLINSWGMATFLLFFPIVVHIWQVYILQVLLGAAGAMQKTSEKALLGDFTSSSNRGTAIGYYHFWTSIFAGFAVMLGGLIIDLLTIDIIFYISSFILFLSGFFILKIKENNRGYSEIQKQGQQLAD</sequence>
<evidence type="ECO:0000256" key="4">
    <source>
        <dbReference type="ARBA" id="ARBA00022692"/>
    </source>
</evidence>
<evidence type="ECO:0000313" key="9">
    <source>
        <dbReference type="EMBL" id="GIN20805.1"/>
    </source>
</evidence>
<proteinExistence type="predicted"/>
<evidence type="ECO:0000256" key="1">
    <source>
        <dbReference type="ARBA" id="ARBA00004651"/>
    </source>
</evidence>
<evidence type="ECO:0000256" key="2">
    <source>
        <dbReference type="ARBA" id="ARBA00022448"/>
    </source>
</evidence>
<dbReference type="InterPro" id="IPR011701">
    <property type="entry name" value="MFS"/>
</dbReference>
<dbReference type="PROSITE" id="PS50850">
    <property type="entry name" value="MFS"/>
    <property type="match status" value="1"/>
</dbReference>
<dbReference type="Gene3D" id="1.20.1250.20">
    <property type="entry name" value="MFS general substrate transporter like domains"/>
    <property type="match status" value="1"/>
</dbReference>
<keyword evidence="3" id="KW-1003">Cell membrane</keyword>
<comment type="subcellular location">
    <subcellularLocation>
        <location evidence="1">Cell membrane</location>
        <topology evidence="1">Multi-pass membrane protein</topology>
    </subcellularLocation>
</comment>
<evidence type="ECO:0000256" key="7">
    <source>
        <dbReference type="SAM" id="Phobius"/>
    </source>
</evidence>
<protein>
    <submittedName>
        <fullName evidence="9">MFS-type transporter YitZ</fullName>
    </submittedName>
</protein>
<dbReference type="PANTHER" id="PTHR43414:SF6">
    <property type="entry name" value="MULTIDRUG RESISTANCE PROTEIN MDTG"/>
    <property type="match status" value="1"/>
</dbReference>